<dbReference type="Proteomes" id="UP000186607">
    <property type="component" value="Unassembled WGS sequence"/>
</dbReference>
<feature type="chain" id="PRO_5010590150" evidence="1">
    <location>
        <begin position="26"/>
        <end position="181"/>
    </location>
</feature>
<keyword evidence="4" id="KW-1185">Reference proteome</keyword>
<dbReference type="RefSeq" id="WP_075833146.1">
    <property type="nucleotide sequence ID" value="NZ_MSTI01000090.1"/>
</dbReference>
<dbReference type="InterPro" id="IPR025493">
    <property type="entry name" value="DUF4384"/>
</dbReference>
<evidence type="ECO:0000313" key="4">
    <source>
        <dbReference type="Proteomes" id="UP000186607"/>
    </source>
</evidence>
<dbReference type="PROSITE" id="PS51257">
    <property type="entry name" value="PROKAR_LIPOPROTEIN"/>
    <property type="match status" value="1"/>
</dbReference>
<protein>
    <submittedName>
        <fullName evidence="3">S-layer-like array-related protein</fullName>
    </submittedName>
</protein>
<proteinExistence type="predicted"/>
<dbReference type="Pfam" id="PF14326">
    <property type="entry name" value="DUF4384"/>
    <property type="match status" value="1"/>
</dbReference>
<evidence type="ECO:0000259" key="2">
    <source>
        <dbReference type="Pfam" id="PF14326"/>
    </source>
</evidence>
<dbReference type="EMBL" id="MSTI01000090">
    <property type="protein sequence ID" value="OLV17785.1"/>
    <property type="molecule type" value="Genomic_DNA"/>
</dbReference>
<feature type="domain" description="DUF4384" evidence="2">
    <location>
        <begin position="42"/>
        <end position="123"/>
    </location>
</feature>
<feature type="signal peptide" evidence="1">
    <location>
        <begin position="1"/>
        <end position="25"/>
    </location>
</feature>
<organism evidence="3 4">
    <name type="scientific">Deinococcus marmoris</name>
    <dbReference type="NCBI Taxonomy" id="249408"/>
    <lineage>
        <taxon>Bacteria</taxon>
        <taxon>Thermotogati</taxon>
        <taxon>Deinococcota</taxon>
        <taxon>Deinococci</taxon>
        <taxon>Deinococcales</taxon>
        <taxon>Deinococcaceae</taxon>
        <taxon>Deinococcus</taxon>
    </lineage>
</organism>
<evidence type="ECO:0000256" key="1">
    <source>
        <dbReference type="SAM" id="SignalP"/>
    </source>
</evidence>
<reference evidence="3 4" key="1">
    <citation type="submission" date="2017-01" db="EMBL/GenBank/DDBJ databases">
        <title>Genome Analysis of Deinococcus marmoris KOPRI26562.</title>
        <authorList>
            <person name="Kim J.H."/>
            <person name="Oh H.-M."/>
        </authorList>
    </citation>
    <scope>NUCLEOTIDE SEQUENCE [LARGE SCALE GENOMIC DNA]</scope>
    <source>
        <strain evidence="3 4">KOPRI26562</strain>
    </source>
</reference>
<dbReference type="AlphaFoldDB" id="A0A1U7NXY1"/>
<gene>
    <name evidence="3" type="ORF">BOO71_0007795</name>
</gene>
<accession>A0A1U7NXY1</accession>
<evidence type="ECO:0000313" key="3">
    <source>
        <dbReference type="EMBL" id="OLV17785.1"/>
    </source>
</evidence>
<keyword evidence="1" id="KW-0732">Signal</keyword>
<name>A0A1U7NXY1_9DEIO</name>
<dbReference type="OrthoDB" id="68187at2"/>
<sequence length="181" mass="18853">MRKLAILASVTLALTACGGSPSPQADSNPVLNVSVNPATPQAGQNITFTVSLTGGSGTWNVALFNQNPDGSVDQVYPNRLPEGQPTLTPGATLNFPPPEAKYVFVAAGPMGTNTLLAYATQKPLDLEGEGLSRYDNSQAQFASVVGQGFDTLSSLRAKLKLVFSGISKVIQYEVISPASTP</sequence>
<comment type="caution">
    <text evidence="3">The sequence shown here is derived from an EMBL/GenBank/DDBJ whole genome shotgun (WGS) entry which is preliminary data.</text>
</comment>
<dbReference type="STRING" id="249408.BOO71_0007795"/>